<dbReference type="Proteomes" id="UP000270094">
    <property type="component" value="Unassembled WGS sequence"/>
</dbReference>
<organism evidence="2 3">
    <name type="scientific">Strongylus vulgaris</name>
    <name type="common">Blood worm</name>
    <dbReference type="NCBI Taxonomy" id="40348"/>
    <lineage>
        <taxon>Eukaryota</taxon>
        <taxon>Metazoa</taxon>
        <taxon>Ecdysozoa</taxon>
        <taxon>Nematoda</taxon>
        <taxon>Chromadorea</taxon>
        <taxon>Rhabditida</taxon>
        <taxon>Rhabditina</taxon>
        <taxon>Rhabditomorpha</taxon>
        <taxon>Strongyloidea</taxon>
        <taxon>Strongylidae</taxon>
        <taxon>Strongylus</taxon>
    </lineage>
</organism>
<reference evidence="2 3" key="1">
    <citation type="submission" date="2018-11" db="EMBL/GenBank/DDBJ databases">
        <authorList>
            <consortium name="Pathogen Informatics"/>
        </authorList>
    </citation>
    <scope>NUCLEOTIDE SEQUENCE [LARGE SCALE GENOMIC DNA]</scope>
</reference>
<accession>A0A3P7K0B4</accession>
<dbReference type="Pfam" id="PF17900">
    <property type="entry name" value="Peptidase_M1_N"/>
    <property type="match status" value="1"/>
</dbReference>
<dbReference type="GO" id="GO:0008270">
    <property type="term" value="F:zinc ion binding"/>
    <property type="evidence" value="ECO:0007669"/>
    <property type="project" value="TreeGrafter"/>
</dbReference>
<dbReference type="GO" id="GO:0006508">
    <property type="term" value="P:proteolysis"/>
    <property type="evidence" value="ECO:0007669"/>
    <property type="project" value="TreeGrafter"/>
</dbReference>
<proteinExistence type="predicted"/>
<evidence type="ECO:0000259" key="1">
    <source>
        <dbReference type="Pfam" id="PF17900"/>
    </source>
</evidence>
<dbReference type="PANTHER" id="PTHR11533:SF301">
    <property type="entry name" value="AMINOPEPTIDASE"/>
    <property type="match status" value="1"/>
</dbReference>
<gene>
    <name evidence="2" type="ORF">SVUK_LOCUS17005</name>
</gene>
<dbReference type="GO" id="GO:0043171">
    <property type="term" value="P:peptide catabolic process"/>
    <property type="evidence" value="ECO:0007669"/>
    <property type="project" value="TreeGrafter"/>
</dbReference>
<feature type="domain" description="Aminopeptidase N-like N-terminal" evidence="1">
    <location>
        <begin position="5"/>
        <end position="117"/>
    </location>
</feature>
<dbReference type="GO" id="GO:0005615">
    <property type="term" value="C:extracellular space"/>
    <property type="evidence" value="ECO:0007669"/>
    <property type="project" value="TreeGrafter"/>
</dbReference>
<dbReference type="OrthoDB" id="5834318at2759"/>
<dbReference type="EMBL" id="UYYB01115573">
    <property type="protein sequence ID" value="VDM82007.1"/>
    <property type="molecule type" value="Genomic_DNA"/>
</dbReference>
<dbReference type="GO" id="GO:0016020">
    <property type="term" value="C:membrane"/>
    <property type="evidence" value="ECO:0007669"/>
    <property type="project" value="TreeGrafter"/>
</dbReference>
<dbReference type="InterPro" id="IPR042097">
    <property type="entry name" value="Aminopeptidase_N-like_N_sf"/>
</dbReference>
<evidence type="ECO:0000313" key="3">
    <source>
        <dbReference type="Proteomes" id="UP000270094"/>
    </source>
</evidence>
<sequence length="118" mass="13196">MFYQEKDNDNIGILQFIPQAELEMIEILPGKRLEKGKKATLKLVYSGLISKSLGGFYQTNYVEKDGTKKVAAVTQMAPIDARSMVPCFDEPEFKATWNVTVIHPKGTKAISNGIEENE</sequence>
<dbReference type="GO" id="GO:0070006">
    <property type="term" value="F:metalloaminopeptidase activity"/>
    <property type="evidence" value="ECO:0007669"/>
    <property type="project" value="TreeGrafter"/>
</dbReference>
<dbReference type="Gene3D" id="2.60.40.1730">
    <property type="entry name" value="tricorn interacting facor f3 domain"/>
    <property type="match status" value="1"/>
</dbReference>
<dbReference type="AlphaFoldDB" id="A0A3P7K0B4"/>
<dbReference type="InterPro" id="IPR045357">
    <property type="entry name" value="Aminopeptidase_N-like_N"/>
</dbReference>
<dbReference type="SUPFAM" id="SSF63737">
    <property type="entry name" value="Leukotriene A4 hydrolase N-terminal domain"/>
    <property type="match status" value="1"/>
</dbReference>
<evidence type="ECO:0000313" key="2">
    <source>
        <dbReference type="EMBL" id="VDM82007.1"/>
    </source>
</evidence>
<dbReference type="GO" id="GO:0005737">
    <property type="term" value="C:cytoplasm"/>
    <property type="evidence" value="ECO:0007669"/>
    <property type="project" value="TreeGrafter"/>
</dbReference>
<dbReference type="InterPro" id="IPR050344">
    <property type="entry name" value="Peptidase_M1_aminopeptidases"/>
</dbReference>
<dbReference type="PANTHER" id="PTHR11533">
    <property type="entry name" value="PROTEASE M1 ZINC METALLOPROTEASE"/>
    <property type="match status" value="1"/>
</dbReference>
<keyword evidence="3" id="KW-1185">Reference proteome</keyword>
<dbReference type="GO" id="GO:0042277">
    <property type="term" value="F:peptide binding"/>
    <property type="evidence" value="ECO:0007669"/>
    <property type="project" value="TreeGrafter"/>
</dbReference>
<name>A0A3P7K0B4_STRVU</name>
<protein>
    <recommendedName>
        <fullName evidence="1">Aminopeptidase N-like N-terminal domain-containing protein</fullName>
    </recommendedName>
</protein>